<evidence type="ECO:0000313" key="1">
    <source>
        <dbReference type="EMBL" id="USA61720.1"/>
    </source>
</evidence>
<dbReference type="Proteomes" id="UP001056619">
    <property type="component" value="Chromosome"/>
</dbReference>
<gene>
    <name evidence="1" type="ORF">NCF85_01680</name>
</gene>
<keyword evidence="2" id="KW-1185">Reference proteome</keyword>
<protein>
    <submittedName>
        <fullName evidence="1">Uncharacterized protein</fullName>
    </submittedName>
</protein>
<dbReference type="EMBL" id="CP098494">
    <property type="protein sequence ID" value="USA61720.1"/>
    <property type="molecule type" value="Genomic_DNA"/>
</dbReference>
<reference evidence="1 2" key="1">
    <citation type="submission" date="2022-06" db="EMBL/GenBank/DDBJ databases">
        <authorList>
            <person name="Liu G."/>
        </authorList>
    </citation>
    <scope>NUCLEOTIDE SEQUENCE [LARGE SCALE GENOMIC DNA]</scope>
    <source>
        <strain evidence="1 2">E4</strain>
    </source>
</reference>
<sequence>MYALILEVGGQITVTLFSSLQLAQSAEDDFCASHFETDTGEVSSDVSAVSIDENDPTNQIPRSGFAYYFVHEWEGGFEIALYPTREARDKAERAFESKDEDGLSIYLIGKGVSLIPSTGSS</sequence>
<dbReference type="RefSeq" id="WP_301642306.1">
    <property type="nucleotide sequence ID" value="NZ_CP098494.1"/>
</dbReference>
<name>A0ABY4U6J2_9SPHN</name>
<organism evidence="1 2">
    <name type="scientific">Qipengyuania citrea</name>
    <dbReference type="NCBI Taxonomy" id="225971"/>
    <lineage>
        <taxon>Bacteria</taxon>
        <taxon>Pseudomonadati</taxon>
        <taxon>Pseudomonadota</taxon>
        <taxon>Alphaproteobacteria</taxon>
        <taxon>Sphingomonadales</taxon>
        <taxon>Erythrobacteraceae</taxon>
        <taxon>Qipengyuania</taxon>
    </lineage>
</organism>
<accession>A0ABY4U6J2</accession>
<proteinExistence type="predicted"/>
<evidence type="ECO:0000313" key="2">
    <source>
        <dbReference type="Proteomes" id="UP001056619"/>
    </source>
</evidence>